<dbReference type="OrthoDB" id="194358at2759"/>
<keyword evidence="2" id="KW-1185">Reference proteome</keyword>
<evidence type="ECO:0000313" key="1">
    <source>
        <dbReference type="EMBL" id="KAF2022585.1"/>
    </source>
</evidence>
<accession>A0A9P4GV70</accession>
<sequence>MLASMFYFELDALPILDGDNYLCFGYIRCRLDLPLEGLRFLYSQLLKTSSWFLIQGSPVQCVQSIPKGLPPFKRRVTFRAESMDEVVAFSIGGITSTSRPLSGFPTTLTKLIEDQGLVKPFGTLDHEVSEKPLPAIPAKRIGTPQPP</sequence>
<organism evidence="1 2">
    <name type="scientific">Setomelanomma holmii</name>
    <dbReference type="NCBI Taxonomy" id="210430"/>
    <lineage>
        <taxon>Eukaryota</taxon>
        <taxon>Fungi</taxon>
        <taxon>Dikarya</taxon>
        <taxon>Ascomycota</taxon>
        <taxon>Pezizomycotina</taxon>
        <taxon>Dothideomycetes</taxon>
        <taxon>Pleosporomycetidae</taxon>
        <taxon>Pleosporales</taxon>
        <taxon>Pleosporineae</taxon>
        <taxon>Phaeosphaeriaceae</taxon>
        <taxon>Setomelanomma</taxon>
    </lineage>
</organism>
<comment type="caution">
    <text evidence="1">The sequence shown here is derived from an EMBL/GenBank/DDBJ whole genome shotgun (WGS) entry which is preliminary data.</text>
</comment>
<gene>
    <name evidence="1" type="ORF">EK21DRAFT_119604</name>
</gene>
<dbReference type="AlphaFoldDB" id="A0A9P4GV70"/>
<name>A0A9P4GV70_9PLEO</name>
<dbReference type="EMBL" id="ML978523">
    <property type="protein sequence ID" value="KAF2022585.1"/>
    <property type="molecule type" value="Genomic_DNA"/>
</dbReference>
<proteinExistence type="predicted"/>
<reference evidence="1" key="1">
    <citation type="journal article" date="2020" name="Stud. Mycol.">
        <title>101 Dothideomycetes genomes: a test case for predicting lifestyles and emergence of pathogens.</title>
        <authorList>
            <person name="Haridas S."/>
            <person name="Albert R."/>
            <person name="Binder M."/>
            <person name="Bloem J."/>
            <person name="Labutti K."/>
            <person name="Salamov A."/>
            <person name="Andreopoulos B."/>
            <person name="Baker S."/>
            <person name="Barry K."/>
            <person name="Bills G."/>
            <person name="Bluhm B."/>
            <person name="Cannon C."/>
            <person name="Castanera R."/>
            <person name="Culley D."/>
            <person name="Daum C."/>
            <person name="Ezra D."/>
            <person name="Gonzalez J."/>
            <person name="Henrissat B."/>
            <person name="Kuo A."/>
            <person name="Liang C."/>
            <person name="Lipzen A."/>
            <person name="Lutzoni F."/>
            <person name="Magnuson J."/>
            <person name="Mondo S."/>
            <person name="Nolan M."/>
            <person name="Ohm R."/>
            <person name="Pangilinan J."/>
            <person name="Park H.-J."/>
            <person name="Ramirez L."/>
            <person name="Alfaro M."/>
            <person name="Sun H."/>
            <person name="Tritt A."/>
            <person name="Yoshinaga Y."/>
            <person name="Zwiers L.-H."/>
            <person name="Turgeon B."/>
            <person name="Goodwin S."/>
            <person name="Spatafora J."/>
            <person name="Crous P."/>
            <person name="Grigoriev I."/>
        </authorList>
    </citation>
    <scope>NUCLEOTIDE SEQUENCE</scope>
    <source>
        <strain evidence="1">CBS 110217</strain>
    </source>
</reference>
<dbReference type="Proteomes" id="UP000799777">
    <property type="component" value="Unassembled WGS sequence"/>
</dbReference>
<evidence type="ECO:0000313" key="2">
    <source>
        <dbReference type="Proteomes" id="UP000799777"/>
    </source>
</evidence>
<protein>
    <submittedName>
        <fullName evidence="1">Uncharacterized protein</fullName>
    </submittedName>
</protein>